<dbReference type="Proteomes" id="UP000177061">
    <property type="component" value="Unassembled WGS sequence"/>
</dbReference>
<comment type="caution">
    <text evidence="2">The sequence shown here is derived from an EMBL/GenBank/DDBJ whole genome shotgun (WGS) entry which is preliminary data.</text>
</comment>
<protein>
    <submittedName>
        <fullName evidence="2">Uncharacterized protein</fullName>
    </submittedName>
</protein>
<name>A0A1G2FHV1_9BACT</name>
<dbReference type="EMBL" id="MHNB01000002">
    <property type="protein sequence ID" value="OGZ37643.1"/>
    <property type="molecule type" value="Genomic_DNA"/>
</dbReference>
<gene>
    <name evidence="2" type="ORF">A3J64_00075</name>
</gene>
<keyword evidence="1" id="KW-1133">Transmembrane helix</keyword>
<reference evidence="2 3" key="1">
    <citation type="journal article" date="2016" name="Nat. Commun.">
        <title>Thousands of microbial genomes shed light on interconnected biogeochemical processes in an aquifer system.</title>
        <authorList>
            <person name="Anantharaman K."/>
            <person name="Brown C.T."/>
            <person name="Hug L.A."/>
            <person name="Sharon I."/>
            <person name="Castelle C.J."/>
            <person name="Probst A.J."/>
            <person name="Thomas B.C."/>
            <person name="Singh A."/>
            <person name="Wilkins M.J."/>
            <person name="Karaoz U."/>
            <person name="Brodie E.L."/>
            <person name="Williams K.H."/>
            <person name="Hubbard S.S."/>
            <person name="Banfield J.F."/>
        </authorList>
    </citation>
    <scope>NUCLEOTIDE SEQUENCE [LARGE SCALE GENOMIC DNA]</scope>
</reference>
<evidence type="ECO:0000313" key="3">
    <source>
        <dbReference type="Proteomes" id="UP000177061"/>
    </source>
</evidence>
<keyword evidence="1" id="KW-0472">Membrane</keyword>
<proteinExistence type="predicted"/>
<dbReference type="AlphaFoldDB" id="A0A1G2FHV1"/>
<dbReference type="InterPro" id="IPR043993">
    <property type="entry name" value="T4SS_pilin"/>
</dbReference>
<feature type="transmembrane region" description="Helical" evidence="1">
    <location>
        <begin position="54"/>
        <end position="78"/>
    </location>
</feature>
<dbReference type="Pfam" id="PF18895">
    <property type="entry name" value="T4SS_pilin"/>
    <property type="match status" value="1"/>
</dbReference>
<keyword evidence="1" id="KW-0812">Transmembrane</keyword>
<evidence type="ECO:0000313" key="2">
    <source>
        <dbReference type="EMBL" id="OGZ37643.1"/>
    </source>
</evidence>
<evidence type="ECO:0000256" key="1">
    <source>
        <dbReference type="SAM" id="Phobius"/>
    </source>
</evidence>
<dbReference type="STRING" id="1801997.A3J64_00075"/>
<feature type="transmembrane region" description="Helical" evidence="1">
    <location>
        <begin position="90"/>
        <end position="109"/>
    </location>
</feature>
<sequence>MKIIKKKNFLTSVLLLTLFAFLAGVVFVEAAVWDPANTNLPTNTIQQIIVNAINWLTGIVATVSVIVILIGGVYWITAGGDEERVKSSRRWMVGGIGGLIIALAAWAIVKVVTEKFF</sequence>
<accession>A0A1G2FHV1</accession>
<organism evidence="2 3">
    <name type="scientific">Candidatus Portnoybacteria bacterium RIFCSPHIGHO2_12_FULL_38_9</name>
    <dbReference type="NCBI Taxonomy" id="1801997"/>
    <lineage>
        <taxon>Bacteria</taxon>
        <taxon>Candidatus Portnoyibacteriota</taxon>
    </lineage>
</organism>